<gene>
    <name evidence="6" type="ORF">CALVIDRAFT_457642</name>
</gene>
<comment type="similarity">
    <text evidence="1">Belongs to the Gfa family.</text>
</comment>
<dbReference type="PANTHER" id="PTHR33337">
    <property type="entry name" value="GFA DOMAIN-CONTAINING PROTEIN"/>
    <property type="match status" value="1"/>
</dbReference>
<reference evidence="6 7" key="1">
    <citation type="journal article" date="2016" name="Mol. Biol. Evol.">
        <title>Comparative Genomics of Early-Diverging Mushroom-Forming Fungi Provides Insights into the Origins of Lignocellulose Decay Capabilities.</title>
        <authorList>
            <person name="Nagy L.G."/>
            <person name="Riley R."/>
            <person name="Tritt A."/>
            <person name="Adam C."/>
            <person name="Daum C."/>
            <person name="Floudas D."/>
            <person name="Sun H."/>
            <person name="Yadav J.S."/>
            <person name="Pangilinan J."/>
            <person name="Larsson K.H."/>
            <person name="Matsuura K."/>
            <person name="Barry K."/>
            <person name="Labutti K."/>
            <person name="Kuo R."/>
            <person name="Ohm R.A."/>
            <person name="Bhattacharya S.S."/>
            <person name="Shirouzu T."/>
            <person name="Yoshinaga Y."/>
            <person name="Martin F.M."/>
            <person name="Grigoriev I.V."/>
            <person name="Hibbett D.S."/>
        </authorList>
    </citation>
    <scope>NUCLEOTIDE SEQUENCE [LARGE SCALE GENOMIC DNA]</scope>
    <source>
        <strain evidence="6 7">TUFC12733</strain>
    </source>
</reference>
<dbReference type="GO" id="GO:0046872">
    <property type="term" value="F:metal ion binding"/>
    <property type="evidence" value="ECO:0007669"/>
    <property type="project" value="UniProtKB-KW"/>
</dbReference>
<keyword evidence="2" id="KW-0479">Metal-binding</keyword>
<dbReference type="Pfam" id="PF04828">
    <property type="entry name" value="GFA"/>
    <property type="match status" value="2"/>
</dbReference>
<feature type="domain" description="CENP-V/GFA" evidence="5">
    <location>
        <begin position="1"/>
        <end position="114"/>
    </location>
</feature>
<keyword evidence="4" id="KW-0456">Lyase</keyword>
<dbReference type="Gene3D" id="2.170.150.70">
    <property type="match status" value="1"/>
</dbReference>
<evidence type="ECO:0000256" key="4">
    <source>
        <dbReference type="ARBA" id="ARBA00023239"/>
    </source>
</evidence>
<dbReference type="EMBL" id="KV417296">
    <property type="protein sequence ID" value="KZO94191.1"/>
    <property type="molecule type" value="Genomic_DNA"/>
</dbReference>
<evidence type="ECO:0000256" key="2">
    <source>
        <dbReference type="ARBA" id="ARBA00022723"/>
    </source>
</evidence>
<dbReference type="OrthoDB" id="5422068at2759"/>
<name>A0A167K2G4_CALVF</name>
<dbReference type="SUPFAM" id="SSF51316">
    <property type="entry name" value="Mss4-like"/>
    <property type="match status" value="2"/>
</dbReference>
<sequence>VSCYCGACEYPLTLYAPSNPAACDLCHCDSCRAWSGGLFTAAVRGSPPPSALITSGALTGYFTSPGTTRYFCTRCGSHMQVKHGEGEKEWWNVMVGAIKDWGGLKVEVGGHEYVADTKDGGAAEFWGKGTRWAEEQGKSDELPVGWRSDNHQAIAAEDPTGDRLLAQCHCGGVSFFITRPNDGSKSAIPPGWPVQLGPYPLASPHDQSKEHWWLRPLGAEERTQYLAAFCACDTCQRGLGFWAPAWAYVPASNLVTAAGEPVDLSHLGTLKSCNRGDREGVHRDFCGRCGATVFWWRESRGPVIDVALGILRAPEGARAETWFEWVIAGVLRREDGRPENIYGELHDGLR</sequence>
<dbReference type="AlphaFoldDB" id="A0A167K2G4"/>
<accession>A0A167K2G4</accession>
<evidence type="ECO:0000313" key="7">
    <source>
        <dbReference type="Proteomes" id="UP000076738"/>
    </source>
</evidence>
<dbReference type="InterPro" id="IPR011057">
    <property type="entry name" value="Mss4-like_sf"/>
</dbReference>
<dbReference type="PANTHER" id="PTHR33337:SF40">
    <property type="entry name" value="CENP-V_GFA DOMAIN-CONTAINING PROTEIN-RELATED"/>
    <property type="match status" value="1"/>
</dbReference>
<evidence type="ECO:0000256" key="1">
    <source>
        <dbReference type="ARBA" id="ARBA00005495"/>
    </source>
</evidence>
<dbReference type="STRING" id="1330018.A0A167K2G4"/>
<dbReference type="Proteomes" id="UP000076738">
    <property type="component" value="Unassembled WGS sequence"/>
</dbReference>
<dbReference type="Gene3D" id="3.90.1590.10">
    <property type="entry name" value="glutathione-dependent formaldehyde- activating enzyme (gfa)"/>
    <property type="match status" value="1"/>
</dbReference>
<proteinExistence type="inferred from homology"/>
<keyword evidence="3" id="KW-0862">Zinc</keyword>
<keyword evidence="7" id="KW-1185">Reference proteome</keyword>
<dbReference type="PROSITE" id="PS51891">
    <property type="entry name" value="CENP_V_GFA"/>
    <property type="match status" value="1"/>
</dbReference>
<dbReference type="InterPro" id="IPR006913">
    <property type="entry name" value="CENP-V/GFA"/>
</dbReference>
<feature type="non-terminal residue" evidence="6">
    <location>
        <position position="350"/>
    </location>
</feature>
<evidence type="ECO:0000256" key="3">
    <source>
        <dbReference type="ARBA" id="ARBA00022833"/>
    </source>
</evidence>
<evidence type="ECO:0000313" key="6">
    <source>
        <dbReference type="EMBL" id="KZO94191.1"/>
    </source>
</evidence>
<feature type="non-terminal residue" evidence="6">
    <location>
        <position position="1"/>
    </location>
</feature>
<protein>
    <recommendedName>
        <fullName evidence="5">CENP-V/GFA domain-containing protein</fullName>
    </recommendedName>
</protein>
<dbReference type="GO" id="GO:0016846">
    <property type="term" value="F:carbon-sulfur lyase activity"/>
    <property type="evidence" value="ECO:0007669"/>
    <property type="project" value="InterPro"/>
</dbReference>
<organism evidence="6 7">
    <name type="scientific">Calocera viscosa (strain TUFC12733)</name>
    <dbReference type="NCBI Taxonomy" id="1330018"/>
    <lineage>
        <taxon>Eukaryota</taxon>
        <taxon>Fungi</taxon>
        <taxon>Dikarya</taxon>
        <taxon>Basidiomycota</taxon>
        <taxon>Agaricomycotina</taxon>
        <taxon>Dacrymycetes</taxon>
        <taxon>Dacrymycetales</taxon>
        <taxon>Dacrymycetaceae</taxon>
        <taxon>Calocera</taxon>
    </lineage>
</organism>
<evidence type="ECO:0000259" key="5">
    <source>
        <dbReference type="PROSITE" id="PS51891"/>
    </source>
</evidence>